<feature type="region of interest" description="Disordered" evidence="1">
    <location>
        <begin position="27"/>
        <end position="46"/>
    </location>
</feature>
<dbReference type="PaxDb" id="65489-OBART08G06180.1"/>
<protein>
    <submittedName>
        <fullName evidence="2">Uncharacterized protein</fullName>
    </submittedName>
</protein>
<reference evidence="2" key="2">
    <citation type="submission" date="2015-03" db="UniProtKB">
        <authorList>
            <consortium name="EnsemblPlants"/>
        </authorList>
    </citation>
    <scope>IDENTIFICATION</scope>
</reference>
<keyword evidence="3" id="KW-1185">Reference proteome</keyword>
<reference evidence="2" key="1">
    <citation type="journal article" date="2009" name="Rice">
        <title>De Novo Next Generation Sequencing of Plant Genomes.</title>
        <authorList>
            <person name="Rounsley S."/>
            <person name="Marri P.R."/>
            <person name="Yu Y."/>
            <person name="He R."/>
            <person name="Sisneros N."/>
            <person name="Goicoechea J.L."/>
            <person name="Lee S.J."/>
            <person name="Angelova A."/>
            <person name="Kudrna D."/>
            <person name="Luo M."/>
            <person name="Affourtit J."/>
            <person name="Desany B."/>
            <person name="Knight J."/>
            <person name="Niazi F."/>
            <person name="Egholm M."/>
            <person name="Wing R.A."/>
        </authorList>
    </citation>
    <scope>NUCLEOTIDE SEQUENCE [LARGE SCALE GENOMIC DNA]</scope>
    <source>
        <strain evidence="2">cv. IRGC 105608</strain>
    </source>
</reference>
<evidence type="ECO:0000313" key="2">
    <source>
        <dbReference type="EnsemblPlants" id="OBART08G06180.1"/>
    </source>
</evidence>
<dbReference type="Gramene" id="OBART08G06180.1">
    <property type="protein sequence ID" value="OBART08G06180.1"/>
    <property type="gene ID" value="OBART08G06180"/>
</dbReference>
<proteinExistence type="predicted"/>
<evidence type="ECO:0000256" key="1">
    <source>
        <dbReference type="SAM" id="MobiDB-lite"/>
    </source>
</evidence>
<accession>A0A0D3GXH0</accession>
<name>A0A0D3GXH0_9ORYZ</name>
<dbReference type="AlphaFoldDB" id="A0A0D3GXH0"/>
<organism evidence="2">
    <name type="scientific">Oryza barthii</name>
    <dbReference type="NCBI Taxonomy" id="65489"/>
    <lineage>
        <taxon>Eukaryota</taxon>
        <taxon>Viridiplantae</taxon>
        <taxon>Streptophyta</taxon>
        <taxon>Embryophyta</taxon>
        <taxon>Tracheophyta</taxon>
        <taxon>Spermatophyta</taxon>
        <taxon>Magnoliopsida</taxon>
        <taxon>Liliopsida</taxon>
        <taxon>Poales</taxon>
        <taxon>Poaceae</taxon>
        <taxon>BOP clade</taxon>
        <taxon>Oryzoideae</taxon>
        <taxon>Oryzeae</taxon>
        <taxon>Oryzinae</taxon>
        <taxon>Oryza</taxon>
    </lineage>
</organism>
<sequence length="145" mass="15612">MRVGDGRGGGIQGSRWFDDGDSLFPAAASSTTSRSGGLSTTSSGPPWLPPPPPWIWWKPSPFTSPLRRLLIPSTRFSGGDGVLIRWLDLLHAAEAPPHPSHRVHRGLGIPLPSANILGPRDESERGSATMRLLRVPQAQAHYAVL</sequence>
<dbReference type="HOGENOM" id="CLU_1789882_0_0_1"/>
<dbReference type="Proteomes" id="UP000026960">
    <property type="component" value="Chromosome 8"/>
</dbReference>
<dbReference type="EnsemblPlants" id="OBART08G06180.1">
    <property type="protein sequence ID" value="OBART08G06180.1"/>
    <property type="gene ID" value="OBART08G06180"/>
</dbReference>
<evidence type="ECO:0000313" key="3">
    <source>
        <dbReference type="Proteomes" id="UP000026960"/>
    </source>
</evidence>
<feature type="compositionally biased region" description="Low complexity" evidence="1">
    <location>
        <begin position="27"/>
        <end position="45"/>
    </location>
</feature>